<dbReference type="InterPro" id="IPR001548">
    <property type="entry name" value="Peptidase_M2"/>
</dbReference>
<dbReference type="PANTHER" id="PTHR10514">
    <property type="entry name" value="ANGIOTENSIN-CONVERTING ENZYME"/>
    <property type="match status" value="1"/>
</dbReference>
<evidence type="ECO:0000256" key="3">
    <source>
        <dbReference type="ARBA" id="ARBA00023157"/>
    </source>
</evidence>
<dbReference type="SUPFAM" id="SSF55486">
    <property type="entry name" value="Metalloproteases ('zincins'), catalytic domain"/>
    <property type="match status" value="1"/>
</dbReference>
<accession>A0A836FBG0</accession>
<dbReference type="EMBL" id="JAANIC010005860">
    <property type="protein sequence ID" value="KAG5330313.1"/>
    <property type="molecule type" value="Genomic_DNA"/>
</dbReference>
<dbReference type="AlphaFoldDB" id="A0A836FBG0"/>
<evidence type="ECO:0000313" key="8">
    <source>
        <dbReference type="Proteomes" id="UP000669903"/>
    </source>
</evidence>
<dbReference type="Pfam" id="PF01401">
    <property type="entry name" value="Peptidase_M2"/>
    <property type="match status" value="1"/>
</dbReference>
<dbReference type="Proteomes" id="UP000669903">
    <property type="component" value="Unassembled WGS sequence"/>
</dbReference>
<keyword evidence="3" id="KW-1015">Disulfide bond</keyword>
<dbReference type="GO" id="GO:0005615">
    <property type="term" value="C:extracellular space"/>
    <property type="evidence" value="ECO:0007669"/>
    <property type="project" value="TreeGrafter"/>
</dbReference>
<keyword evidence="8" id="KW-1185">Reference proteome</keyword>
<feature type="non-terminal residue" evidence="7">
    <location>
        <position position="158"/>
    </location>
</feature>
<feature type="chain" id="PRO_5032858322" evidence="6">
    <location>
        <begin position="17"/>
        <end position="158"/>
    </location>
</feature>
<feature type="signal peptide" evidence="6">
    <location>
        <begin position="1"/>
        <end position="16"/>
    </location>
</feature>
<comment type="caution">
    <text evidence="5">Lacks conserved residue(s) required for the propagation of feature annotation.</text>
</comment>
<organism evidence="7 8">
    <name type="scientific">Acromyrmex charruanus</name>
    <dbReference type="NCBI Taxonomy" id="2715315"/>
    <lineage>
        <taxon>Eukaryota</taxon>
        <taxon>Metazoa</taxon>
        <taxon>Ecdysozoa</taxon>
        <taxon>Arthropoda</taxon>
        <taxon>Hexapoda</taxon>
        <taxon>Insecta</taxon>
        <taxon>Pterygota</taxon>
        <taxon>Neoptera</taxon>
        <taxon>Endopterygota</taxon>
        <taxon>Hymenoptera</taxon>
        <taxon>Apocrita</taxon>
        <taxon>Aculeata</taxon>
        <taxon>Formicoidea</taxon>
        <taxon>Formicidae</taxon>
        <taxon>Myrmicinae</taxon>
        <taxon>Acromyrmex</taxon>
    </lineage>
</organism>
<evidence type="ECO:0000256" key="4">
    <source>
        <dbReference type="ARBA" id="ARBA00023180"/>
    </source>
</evidence>
<evidence type="ECO:0000256" key="2">
    <source>
        <dbReference type="ARBA" id="ARBA00022729"/>
    </source>
</evidence>
<comment type="caution">
    <text evidence="7">The sequence shown here is derived from an EMBL/GenBank/DDBJ whole genome shotgun (WGS) entry which is preliminary data.</text>
</comment>
<reference evidence="7" key="1">
    <citation type="submission" date="2020-03" db="EMBL/GenBank/DDBJ databases">
        <title>Relaxed selection underlies rapid genomic changes in the transitions from sociality to social parasitism in ants.</title>
        <authorList>
            <person name="Bi X."/>
        </authorList>
    </citation>
    <scope>NUCLEOTIDE SEQUENCE</scope>
    <source>
        <strain evidence="7">BGI-DK2014a</strain>
        <tissue evidence="7">Whole body</tissue>
    </source>
</reference>
<protein>
    <submittedName>
        <fullName evidence="7">ACE enzyme</fullName>
    </submittedName>
</protein>
<sequence>IVIRLLVAVVVTLVVAKPTTEDTVDISTNHETTDDLLKSALELLNRIDAEYAKWNNKQSVTAWNYASNLTNENLAEKLKWSAEGANVTKHIIQIVNDFPWTDLKNESMKRQFKKLSILGVAALPEQVNIYWVEQKVSSYFLIQNCIYNIFVKNERNLN</sequence>
<dbReference type="PANTHER" id="PTHR10514:SF44">
    <property type="entry name" value="ANGIOTENSIN-CONVERTING ENZYME-RELATED"/>
    <property type="match status" value="1"/>
</dbReference>
<name>A0A836FBG0_9HYME</name>
<dbReference type="GO" id="GO:0008241">
    <property type="term" value="F:peptidyl-dipeptidase activity"/>
    <property type="evidence" value="ECO:0007669"/>
    <property type="project" value="InterPro"/>
</dbReference>
<evidence type="ECO:0000256" key="5">
    <source>
        <dbReference type="PROSITE-ProRule" id="PRU01355"/>
    </source>
</evidence>
<evidence type="ECO:0000256" key="1">
    <source>
        <dbReference type="ARBA" id="ARBA00008139"/>
    </source>
</evidence>
<comment type="similarity">
    <text evidence="1 5">Belongs to the peptidase M2 family.</text>
</comment>
<evidence type="ECO:0000256" key="6">
    <source>
        <dbReference type="SAM" id="SignalP"/>
    </source>
</evidence>
<dbReference type="GO" id="GO:0008237">
    <property type="term" value="F:metallopeptidase activity"/>
    <property type="evidence" value="ECO:0007669"/>
    <property type="project" value="InterPro"/>
</dbReference>
<proteinExistence type="inferred from homology"/>
<feature type="non-terminal residue" evidence="7">
    <location>
        <position position="1"/>
    </location>
</feature>
<keyword evidence="4" id="KW-0325">Glycoprotein</keyword>
<dbReference type="GO" id="GO:0006508">
    <property type="term" value="P:proteolysis"/>
    <property type="evidence" value="ECO:0007669"/>
    <property type="project" value="InterPro"/>
</dbReference>
<evidence type="ECO:0000313" key="7">
    <source>
        <dbReference type="EMBL" id="KAG5330313.1"/>
    </source>
</evidence>
<keyword evidence="2 6" id="KW-0732">Signal</keyword>
<dbReference type="GO" id="GO:0005886">
    <property type="term" value="C:plasma membrane"/>
    <property type="evidence" value="ECO:0007669"/>
    <property type="project" value="TreeGrafter"/>
</dbReference>
<gene>
    <name evidence="7" type="primary">Ance_1</name>
    <name evidence="7" type="ORF">G6Z76_0011037</name>
</gene>
<dbReference type="PROSITE" id="PS52011">
    <property type="entry name" value="PEPTIDASE_M2"/>
    <property type="match status" value="1"/>
</dbReference>